<keyword evidence="2" id="KW-0812">Transmembrane</keyword>
<evidence type="ECO:0000256" key="2">
    <source>
        <dbReference type="SAM" id="Phobius"/>
    </source>
</evidence>
<protein>
    <submittedName>
        <fullName evidence="3">Uncharacterized protein</fullName>
    </submittedName>
</protein>
<proteinExistence type="predicted"/>
<comment type="caution">
    <text evidence="3">The sequence shown here is derived from an EMBL/GenBank/DDBJ whole genome shotgun (WGS) entry which is preliminary data.</text>
</comment>
<dbReference type="Proteomes" id="UP000178603">
    <property type="component" value="Unassembled WGS sequence"/>
</dbReference>
<feature type="region of interest" description="Disordered" evidence="1">
    <location>
        <begin position="67"/>
        <end position="88"/>
    </location>
</feature>
<organism evidence="3 4">
    <name type="scientific">Candidatus Woesebacteria bacterium RIFCSPHIGHO2_12_FULL_41_24</name>
    <dbReference type="NCBI Taxonomy" id="1802510"/>
    <lineage>
        <taxon>Bacteria</taxon>
        <taxon>Candidatus Woeseibacteriota</taxon>
    </lineage>
</organism>
<keyword evidence="2" id="KW-0472">Membrane</keyword>
<name>A0A1F8AT60_9BACT</name>
<dbReference type="EMBL" id="MGGW01000008">
    <property type="protein sequence ID" value="OGM54937.1"/>
    <property type="molecule type" value="Genomic_DNA"/>
</dbReference>
<keyword evidence="2" id="KW-1133">Transmembrane helix</keyword>
<gene>
    <name evidence="3" type="ORF">A3E44_03915</name>
</gene>
<evidence type="ECO:0000313" key="3">
    <source>
        <dbReference type="EMBL" id="OGM54937.1"/>
    </source>
</evidence>
<feature type="transmembrane region" description="Helical" evidence="2">
    <location>
        <begin position="39"/>
        <end position="61"/>
    </location>
</feature>
<dbReference type="AlphaFoldDB" id="A0A1F8AT60"/>
<feature type="region of interest" description="Disordered" evidence="1">
    <location>
        <begin position="1"/>
        <end position="20"/>
    </location>
</feature>
<accession>A0A1F8AT60</accession>
<evidence type="ECO:0000256" key="1">
    <source>
        <dbReference type="SAM" id="MobiDB-lite"/>
    </source>
</evidence>
<evidence type="ECO:0000313" key="4">
    <source>
        <dbReference type="Proteomes" id="UP000178603"/>
    </source>
</evidence>
<reference evidence="3 4" key="1">
    <citation type="journal article" date="2016" name="Nat. Commun.">
        <title>Thousands of microbial genomes shed light on interconnected biogeochemical processes in an aquifer system.</title>
        <authorList>
            <person name="Anantharaman K."/>
            <person name="Brown C.T."/>
            <person name="Hug L.A."/>
            <person name="Sharon I."/>
            <person name="Castelle C.J."/>
            <person name="Probst A.J."/>
            <person name="Thomas B.C."/>
            <person name="Singh A."/>
            <person name="Wilkins M.J."/>
            <person name="Karaoz U."/>
            <person name="Brodie E.L."/>
            <person name="Williams K.H."/>
            <person name="Hubbard S.S."/>
            <person name="Banfield J.F."/>
        </authorList>
    </citation>
    <scope>NUCLEOTIDE SEQUENCE [LARGE SCALE GENOMIC DNA]</scope>
</reference>
<sequence>MEFSNNNPPNQLPSNPKNSPVPVIIEIQPIPQKPKAKNLSVLILGFTSLLVLVSIVLTLLVKSQKTSQVSTPLPSPTTSPDPTENLPRDEDLRIWKTYRNEKYAFEFEYPSTYTVIENSQSQITLNAPETTCETGAYGPNSEKIEGRDLEMTFVYHSGGNYNYLWGKAFDFKFSPPQDGQTTIGGKDAYFFYQGAEMVYGRIAYLIATAPNSALEINVLTPELVYNCNQPELVNKNRGHDTANQILSTFRFMD</sequence>